<feature type="transmembrane region" description="Helical" evidence="1">
    <location>
        <begin position="252"/>
        <end position="278"/>
    </location>
</feature>
<feature type="transmembrane region" description="Helical" evidence="1">
    <location>
        <begin position="290"/>
        <end position="307"/>
    </location>
</feature>
<evidence type="ECO:0008006" key="4">
    <source>
        <dbReference type="Google" id="ProtNLM"/>
    </source>
</evidence>
<proteinExistence type="predicted"/>
<feature type="transmembrane region" description="Helical" evidence="1">
    <location>
        <begin position="184"/>
        <end position="203"/>
    </location>
</feature>
<dbReference type="RefSeq" id="WP_189064870.1">
    <property type="nucleotide sequence ID" value="NZ_BMQM01000012.1"/>
</dbReference>
<comment type="caution">
    <text evidence="2">The sequence shown here is derived from an EMBL/GenBank/DDBJ whole genome shotgun (WGS) entry which is preliminary data.</text>
</comment>
<feature type="transmembrane region" description="Helical" evidence="1">
    <location>
        <begin position="73"/>
        <end position="94"/>
    </location>
</feature>
<accession>A0ABQ2RTL9</accession>
<feature type="transmembrane region" description="Helical" evidence="1">
    <location>
        <begin position="319"/>
        <end position="337"/>
    </location>
</feature>
<keyword evidence="1" id="KW-0472">Membrane</keyword>
<dbReference type="EMBL" id="BMQM01000012">
    <property type="protein sequence ID" value="GGR58515.1"/>
    <property type="molecule type" value="Genomic_DNA"/>
</dbReference>
<feature type="transmembrane region" description="Helical" evidence="1">
    <location>
        <begin position="106"/>
        <end position="134"/>
    </location>
</feature>
<name>A0ABQ2RTL9_9DEIO</name>
<dbReference type="Proteomes" id="UP000634308">
    <property type="component" value="Unassembled WGS sequence"/>
</dbReference>
<gene>
    <name evidence="2" type="ORF">GCM10008959_20240</name>
</gene>
<protein>
    <recommendedName>
        <fullName evidence="4">Oligosaccharide repeat unit polymerase</fullName>
    </recommendedName>
</protein>
<evidence type="ECO:0000313" key="2">
    <source>
        <dbReference type="EMBL" id="GGR58515.1"/>
    </source>
</evidence>
<evidence type="ECO:0000256" key="1">
    <source>
        <dbReference type="SAM" id="Phobius"/>
    </source>
</evidence>
<evidence type="ECO:0000313" key="3">
    <source>
        <dbReference type="Proteomes" id="UP000634308"/>
    </source>
</evidence>
<feature type="transmembrane region" description="Helical" evidence="1">
    <location>
        <begin position="146"/>
        <end position="163"/>
    </location>
</feature>
<keyword evidence="1" id="KW-1133">Transmembrane helix</keyword>
<feature type="transmembrane region" description="Helical" evidence="1">
    <location>
        <begin position="21"/>
        <end position="40"/>
    </location>
</feature>
<reference evidence="3" key="1">
    <citation type="journal article" date="2019" name="Int. J. Syst. Evol. Microbiol.">
        <title>The Global Catalogue of Microorganisms (GCM) 10K type strain sequencing project: providing services to taxonomists for standard genome sequencing and annotation.</title>
        <authorList>
            <consortium name="The Broad Institute Genomics Platform"/>
            <consortium name="The Broad Institute Genome Sequencing Center for Infectious Disease"/>
            <person name="Wu L."/>
            <person name="Ma J."/>
        </authorList>
    </citation>
    <scope>NUCLEOTIDE SEQUENCE [LARGE SCALE GENOMIC DNA]</scope>
    <source>
        <strain evidence="3">JCM 31404</strain>
    </source>
</reference>
<sequence>MYTKRVFVSDQAKGDFSYIKIAYDILIIISTALIIYLIMYSPSVPIINILNSESDSLARQRVESKMLFQGNSYIKNVFISNIVPFTGLLGLSLYNLKLITNKLKVAYSVCLSILVLLFGLDKAPLIYFMIGVYITTGSYLSTKAKLIIPIASIIWIFVSYTLIMNVNPAKMLDLSDVTSPLYRLVYGSYEMYILSFSLFPNTFDFEGLTFFNSIVGSEPFVPPARLMMEHINPYGVSSGVAGLANSYFPSEAWAFGGGLTVFMISLIGGATWGIVFAYITSKTQSHAKPLYISAYAFMSIQLAIITQSSASRLVYNPEITLSALLVITVIAFSKMLNTNRVFLKPIRRSIK</sequence>
<keyword evidence="3" id="KW-1185">Reference proteome</keyword>
<organism evidence="2 3">
    <name type="scientific">Deinococcus seoulensis</name>
    <dbReference type="NCBI Taxonomy" id="1837379"/>
    <lineage>
        <taxon>Bacteria</taxon>
        <taxon>Thermotogati</taxon>
        <taxon>Deinococcota</taxon>
        <taxon>Deinococci</taxon>
        <taxon>Deinococcales</taxon>
        <taxon>Deinococcaceae</taxon>
        <taxon>Deinococcus</taxon>
    </lineage>
</organism>
<keyword evidence="1" id="KW-0812">Transmembrane</keyword>